<keyword evidence="5 7" id="KW-0687">Ribonucleoprotein</keyword>
<evidence type="ECO:0000256" key="8">
    <source>
        <dbReference type="SAM" id="MobiDB-lite"/>
    </source>
</evidence>
<dbReference type="GO" id="GO:0032040">
    <property type="term" value="C:small-subunit processome"/>
    <property type="evidence" value="ECO:0007669"/>
    <property type="project" value="TreeGrafter"/>
</dbReference>
<dbReference type="GO" id="GO:0006364">
    <property type="term" value="P:rRNA processing"/>
    <property type="evidence" value="ECO:0007669"/>
    <property type="project" value="UniProtKB-KW"/>
</dbReference>
<evidence type="ECO:0000256" key="7">
    <source>
        <dbReference type="PIRNR" id="PIRNR017300"/>
    </source>
</evidence>
<feature type="compositionally biased region" description="Acidic residues" evidence="8">
    <location>
        <begin position="138"/>
        <end position="152"/>
    </location>
</feature>
<feature type="compositionally biased region" description="Basic and acidic residues" evidence="8">
    <location>
        <begin position="242"/>
        <end position="262"/>
    </location>
</feature>
<feature type="compositionally biased region" description="Acidic residues" evidence="8">
    <location>
        <begin position="173"/>
        <end position="213"/>
    </location>
</feature>
<organism evidence="9 10">
    <name type="scientific">Mycoemilia scoparia</name>
    <dbReference type="NCBI Taxonomy" id="417184"/>
    <lineage>
        <taxon>Eukaryota</taxon>
        <taxon>Fungi</taxon>
        <taxon>Fungi incertae sedis</taxon>
        <taxon>Zoopagomycota</taxon>
        <taxon>Kickxellomycotina</taxon>
        <taxon>Kickxellomycetes</taxon>
        <taxon>Kickxellales</taxon>
        <taxon>Kickxellaceae</taxon>
        <taxon>Mycoemilia</taxon>
    </lineage>
</organism>
<dbReference type="OrthoDB" id="445326at2759"/>
<dbReference type="PANTHER" id="PTHR17039:SF0">
    <property type="entry name" value="U3 SMALL NUCLEOLAR RIBONUCLEOPROTEIN PROTEIN MPP10"/>
    <property type="match status" value="1"/>
</dbReference>
<dbReference type="InterPro" id="IPR012173">
    <property type="entry name" value="Mpp10"/>
</dbReference>
<dbReference type="AlphaFoldDB" id="A0A9W8DRL2"/>
<accession>A0A9W8DRL2</accession>
<evidence type="ECO:0000256" key="4">
    <source>
        <dbReference type="ARBA" id="ARBA00023242"/>
    </source>
</evidence>
<feature type="compositionally biased region" description="Basic residues" evidence="8">
    <location>
        <begin position="618"/>
        <end position="634"/>
    </location>
</feature>
<gene>
    <name evidence="9" type="primary">MPP10</name>
    <name evidence="9" type="ORF">H4219_004159</name>
</gene>
<feature type="compositionally biased region" description="Basic and acidic residues" evidence="8">
    <location>
        <begin position="387"/>
        <end position="401"/>
    </location>
</feature>
<evidence type="ECO:0000256" key="6">
    <source>
        <dbReference type="ARBA" id="ARBA00029455"/>
    </source>
</evidence>
<evidence type="ECO:0000256" key="5">
    <source>
        <dbReference type="ARBA" id="ARBA00023274"/>
    </source>
</evidence>
<sequence length="656" mass="74968">MAPQAPNKAATSADHFTTKLIDFFNNALTHPEKFVIPDPSLRQECLEITKIVFDTANKGDGNTKNKQNRKKFGPISQLTISTDNKENGGEEKEEIGFTDNEQIWGIMQLRNKPVFQYAKNVISDLEALKMDQLYPEQSESEDQSDDDDDGGEGGEFGGFGTGSENENDKMDVDGDVNEQSEVDEGSDLDDLDFAQEDDQDDDDDEDEESDEEDQIKKSVVDDDFFSLAEMEKFADEAEEIEERDRDILAGKYPQPKDGKADESSDEEDDNDDEIDLFQDPDMLGDGEDDSEEDEKDASEIMYNDFFLPPKISKKGKAKESREKSVKRIYEDAQNAQRDAKKQKKGSKKSDSLEVDEDLEDDEMLAQQQTKNLFDQDDDDDDLEDKDENGVVKSEFEKQQERMRKRIEKMEDEIVAEKEWTMKGEVGSRARPLNSLLEEDLTFDYASKPVPLVTEEQTETLEALIKRRIIDNEFDDVVRKKEIEVRDFRPSERIELDDSKPKQSLAAEYEEDYLKQQSGSTWVDPRDDKVNKQHKELDDMFCSLCYKLDSLSNYHFTPKPAIPDVTIRADAPAIEMEEVLPVNQSTATQLAPEEVFDKAANTGFTGDMKGTSELDKTDRRRIKAKRKSNFKKKQQHQQQKTSDIKKKPTKDNPVLLA</sequence>
<dbReference type="EMBL" id="JANBPU010000132">
    <property type="protein sequence ID" value="KAJ1915742.1"/>
    <property type="molecule type" value="Genomic_DNA"/>
</dbReference>
<dbReference type="PANTHER" id="PTHR17039">
    <property type="entry name" value="U3 SMALL NUCLEOLAR RIBONUCLEOPROTEIN PROTEIN MPP10"/>
    <property type="match status" value="1"/>
</dbReference>
<dbReference type="PIRSF" id="PIRSF017300">
    <property type="entry name" value="snoRNP_Mpp10"/>
    <property type="match status" value="1"/>
</dbReference>
<proteinExistence type="inferred from homology"/>
<feature type="compositionally biased region" description="Acidic residues" evidence="8">
    <location>
        <begin position="263"/>
        <end position="296"/>
    </location>
</feature>
<comment type="subcellular location">
    <subcellularLocation>
        <location evidence="1 7">Nucleus</location>
        <location evidence="1 7">Nucleolus</location>
    </subcellularLocation>
</comment>
<keyword evidence="3 7" id="KW-0698">rRNA processing</keyword>
<feature type="compositionally biased region" description="Acidic residues" evidence="8">
    <location>
        <begin position="352"/>
        <end position="363"/>
    </location>
</feature>
<name>A0A9W8DRL2_9FUNG</name>
<dbReference type="GO" id="GO:0034457">
    <property type="term" value="C:Mpp10 complex"/>
    <property type="evidence" value="ECO:0007669"/>
    <property type="project" value="UniProtKB-UniRule"/>
</dbReference>
<comment type="caution">
    <text evidence="9">The sequence shown here is derived from an EMBL/GenBank/DDBJ whole genome shotgun (WGS) entry which is preliminary data.</text>
</comment>
<keyword evidence="10" id="KW-1185">Reference proteome</keyword>
<comment type="similarity">
    <text evidence="6 7">Belongs to the MPP10 family.</text>
</comment>
<reference evidence="9" key="1">
    <citation type="submission" date="2022-07" db="EMBL/GenBank/DDBJ databases">
        <title>Phylogenomic reconstructions and comparative analyses of Kickxellomycotina fungi.</title>
        <authorList>
            <person name="Reynolds N.K."/>
            <person name="Stajich J.E."/>
            <person name="Barry K."/>
            <person name="Grigoriev I.V."/>
            <person name="Crous P."/>
            <person name="Smith M.E."/>
        </authorList>
    </citation>
    <scope>NUCLEOTIDE SEQUENCE</scope>
    <source>
        <strain evidence="9">NBRC 100468</strain>
    </source>
</reference>
<dbReference type="Proteomes" id="UP001150538">
    <property type="component" value="Unassembled WGS sequence"/>
</dbReference>
<feature type="region of interest" description="Disordered" evidence="8">
    <location>
        <begin position="134"/>
        <end position="404"/>
    </location>
</feature>
<evidence type="ECO:0000256" key="1">
    <source>
        <dbReference type="ARBA" id="ARBA00004604"/>
    </source>
</evidence>
<feature type="compositionally biased region" description="Basic and acidic residues" evidence="8">
    <location>
        <begin position="317"/>
        <end position="330"/>
    </location>
</feature>
<evidence type="ECO:0000313" key="9">
    <source>
        <dbReference type="EMBL" id="KAJ1915742.1"/>
    </source>
</evidence>
<feature type="compositionally biased region" description="Acidic residues" evidence="8">
    <location>
        <begin position="374"/>
        <end position="386"/>
    </location>
</feature>
<dbReference type="Pfam" id="PF04006">
    <property type="entry name" value="Mpp10"/>
    <property type="match status" value="1"/>
</dbReference>
<keyword evidence="4 7" id="KW-0539">Nucleus</keyword>
<evidence type="ECO:0000313" key="10">
    <source>
        <dbReference type="Proteomes" id="UP001150538"/>
    </source>
</evidence>
<feature type="region of interest" description="Disordered" evidence="8">
    <location>
        <begin position="598"/>
        <end position="656"/>
    </location>
</feature>
<dbReference type="GO" id="GO:0005732">
    <property type="term" value="C:sno(s)RNA-containing ribonucleoprotein complex"/>
    <property type="evidence" value="ECO:0007669"/>
    <property type="project" value="UniProtKB-UniRule"/>
</dbReference>
<evidence type="ECO:0000256" key="2">
    <source>
        <dbReference type="ARBA" id="ARBA00022517"/>
    </source>
</evidence>
<keyword evidence="2 7" id="KW-0690">Ribosome biogenesis</keyword>
<evidence type="ECO:0000256" key="3">
    <source>
        <dbReference type="ARBA" id="ARBA00022552"/>
    </source>
</evidence>
<protein>
    <recommendedName>
        <fullName evidence="7">U3 small nucleolar ribonucleoprotein protein MPP10</fullName>
    </recommendedName>
</protein>
<comment type="function">
    <text evidence="7">Involved in nucleolar processing of pre-18S ribosomal RNA.</text>
</comment>